<dbReference type="AlphaFoldDB" id="A0A4Q2KFN3"/>
<dbReference type="Proteomes" id="UP000291269">
    <property type="component" value="Unassembled WGS sequence"/>
</dbReference>
<gene>
    <name evidence="1" type="ORF">ESZ91_00050</name>
</gene>
<dbReference type="EMBL" id="SDOZ01000001">
    <property type="protein sequence ID" value="RXZ63805.1"/>
    <property type="molecule type" value="Genomic_DNA"/>
</dbReference>
<evidence type="ECO:0000313" key="2">
    <source>
        <dbReference type="Proteomes" id="UP000291269"/>
    </source>
</evidence>
<proteinExistence type="predicted"/>
<dbReference type="Pfam" id="PF12840">
    <property type="entry name" value="HTH_20"/>
    <property type="match status" value="1"/>
</dbReference>
<name>A0A4Q2KFN3_9FIRM</name>
<evidence type="ECO:0000313" key="1">
    <source>
        <dbReference type="EMBL" id="RXZ63805.1"/>
    </source>
</evidence>
<dbReference type="Gene3D" id="1.10.10.10">
    <property type="entry name" value="Winged helix-like DNA-binding domain superfamily/Winged helix DNA-binding domain"/>
    <property type="match status" value="1"/>
</dbReference>
<sequence length="83" mass="9230">MRAIRLESIQNLHVAELNVLVILIDRLGTESKRLDYAELAEELGYSRNTIKYNIDKLAEAGLISKAGGKLTVVQDIFVEMPTG</sequence>
<dbReference type="InterPro" id="IPR036390">
    <property type="entry name" value="WH_DNA-bd_sf"/>
</dbReference>
<dbReference type="SUPFAM" id="SSF46785">
    <property type="entry name" value="Winged helix' DNA-binding domain"/>
    <property type="match status" value="1"/>
</dbReference>
<organism evidence="1 2">
    <name type="scientific">Candidatus Borkfalkia ceftriaxoniphila</name>
    <dbReference type="NCBI Taxonomy" id="2508949"/>
    <lineage>
        <taxon>Bacteria</taxon>
        <taxon>Bacillati</taxon>
        <taxon>Bacillota</taxon>
        <taxon>Clostridia</taxon>
        <taxon>Christensenellales</taxon>
        <taxon>Christensenellaceae</taxon>
        <taxon>Candidatus Borkfalkia</taxon>
    </lineage>
</organism>
<dbReference type="InterPro" id="IPR000485">
    <property type="entry name" value="AsnC-type_HTH_dom"/>
</dbReference>
<dbReference type="GO" id="GO:0043565">
    <property type="term" value="F:sequence-specific DNA binding"/>
    <property type="evidence" value="ECO:0007669"/>
    <property type="project" value="InterPro"/>
</dbReference>
<accession>A0A4Q2KFN3</accession>
<protein>
    <submittedName>
        <fullName evidence="1">Transcriptional regulator</fullName>
    </submittedName>
</protein>
<keyword evidence="2" id="KW-1185">Reference proteome</keyword>
<dbReference type="RefSeq" id="WP_129222881.1">
    <property type="nucleotide sequence ID" value="NZ_SDOZ01000001.1"/>
</dbReference>
<reference evidence="1 2" key="1">
    <citation type="journal article" date="2019" name="Gut">
        <title>Antibiotics-induced monodominance of a novel gut bacterial order.</title>
        <authorList>
            <person name="Hildebrand F."/>
            <person name="Moitinho-Silva L."/>
            <person name="Blasche S."/>
            <person name="Jahn M.T."/>
            <person name="Gossmann T.I."/>
            <person name="Heuerta-Cepas J."/>
            <person name="Hercog R."/>
            <person name="Luetge M."/>
            <person name="Bahram M."/>
            <person name="Pryszlak A."/>
            <person name="Alves R.J."/>
            <person name="Waszak S.M."/>
            <person name="Zhu A."/>
            <person name="Ye L."/>
            <person name="Costea P.I."/>
            <person name="Aalvink S."/>
            <person name="Belzer C."/>
            <person name="Forslund S.K."/>
            <person name="Sunagawa S."/>
            <person name="Hentschel U."/>
            <person name="Merten C."/>
            <person name="Patil K.R."/>
            <person name="Benes V."/>
            <person name="Bork P."/>
        </authorList>
    </citation>
    <scope>NUCLEOTIDE SEQUENCE [LARGE SCALE GENOMIC DNA]</scope>
    <source>
        <strain evidence="1 2">HDS1380</strain>
    </source>
</reference>
<dbReference type="PRINTS" id="PR00033">
    <property type="entry name" value="HTHASNC"/>
</dbReference>
<dbReference type="InterPro" id="IPR036388">
    <property type="entry name" value="WH-like_DNA-bd_sf"/>
</dbReference>
<comment type="caution">
    <text evidence="1">The sequence shown here is derived from an EMBL/GenBank/DDBJ whole genome shotgun (WGS) entry which is preliminary data.</text>
</comment>